<dbReference type="SUPFAM" id="SSF52091">
    <property type="entry name" value="SpoIIaa-like"/>
    <property type="match status" value="1"/>
</dbReference>
<evidence type="ECO:0000313" key="4">
    <source>
        <dbReference type="Proteomes" id="UP000717995"/>
    </source>
</evidence>
<sequence length="209" mass="23185">MIRAQSGNLRFATVLKLCQNCLETLIFGEGLRQFLLSKTTLERGAALIPVGKLPWLLGSAAFSPACQARRRRMLAIHEAWKAGLLRREHWLRNVVAGVIVGVLVYSIDGPLFFGAAETFERVLAHIHTDPRALVIRLRRVPFMDITGLQILEEVIQQLQRRQIRVVLCEANARVLSKLGKAGILQLIGSQHYHADFSTALSACVGEQAG</sequence>
<accession>A0ABS2INC3</accession>
<protein>
    <submittedName>
        <fullName evidence="3">Sodium-independent anion transporter</fullName>
    </submittedName>
</protein>
<keyword evidence="4" id="KW-1185">Reference proteome</keyword>
<keyword evidence="1" id="KW-0472">Membrane</keyword>
<name>A0ABS2INC3_9GAMM</name>
<reference evidence="3 4" key="1">
    <citation type="submission" date="2021-02" db="EMBL/GenBank/DDBJ databases">
        <authorList>
            <person name="Lee D.-H."/>
        </authorList>
    </citation>
    <scope>NUCLEOTIDE SEQUENCE [LARGE SCALE GENOMIC DNA]</scope>
    <source>
        <strain evidence="3 4">UL073</strain>
    </source>
</reference>
<feature type="domain" description="STAS" evidence="2">
    <location>
        <begin position="101"/>
        <end position="203"/>
    </location>
</feature>
<dbReference type="PROSITE" id="PS50801">
    <property type="entry name" value="STAS"/>
    <property type="match status" value="1"/>
</dbReference>
<evidence type="ECO:0000313" key="3">
    <source>
        <dbReference type="EMBL" id="MBM7063378.1"/>
    </source>
</evidence>
<dbReference type="Proteomes" id="UP000717995">
    <property type="component" value="Unassembled WGS sequence"/>
</dbReference>
<gene>
    <name evidence="3" type="ORF">JQX08_21880</name>
</gene>
<evidence type="ECO:0000259" key="2">
    <source>
        <dbReference type="PROSITE" id="PS50801"/>
    </source>
</evidence>
<proteinExistence type="predicted"/>
<dbReference type="CDD" id="cd07042">
    <property type="entry name" value="STAS_SulP_like_sulfate_transporter"/>
    <property type="match status" value="1"/>
</dbReference>
<keyword evidence="1" id="KW-0812">Transmembrane</keyword>
<dbReference type="InterPro" id="IPR036513">
    <property type="entry name" value="STAS_dom_sf"/>
</dbReference>
<dbReference type="PANTHER" id="PTHR11814">
    <property type="entry name" value="SULFATE TRANSPORTER"/>
    <property type="match status" value="1"/>
</dbReference>
<dbReference type="InterPro" id="IPR002645">
    <property type="entry name" value="STAS_dom"/>
</dbReference>
<dbReference type="Pfam" id="PF01740">
    <property type="entry name" value="STAS"/>
    <property type="match status" value="1"/>
</dbReference>
<feature type="transmembrane region" description="Helical" evidence="1">
    <location>
        <begin position="90"/>
        <end position="107"/>
    </location>
</feature>
<dbReference type="EMBL" id="JAFEUP010000008">
    <property type="protein sequence ID" value="MBM7063378.1"/>
    <property type="molecule type" value="Genomic_DNA"/>
</dbReference>
<organism evidence="3 4">
    <name type="scientific">Zestomonas insulae</name>
    <dbReference type="NCBI Taxonomy" id="2809017"/>
    <lineage>
        <taxon>Bacteria</taxon>
        <taxon>Pseudomonadati</taxon>
        <taxon>Pseudomonadota</taxon>
        <taxon>Gammaproteobacteria</taxon>
        <taxon>Pseudomonadales</taxon>
        <taxon>Pseudomonadaceae</taxon>
        <taxon>Zestomonas</taxon>
    </lineage>
</organism>
<comment type="caution">
    <text evidence="3">The sequence shown here is derived from an EMBL/GenBank/DDBJ whole genome shotgun (WGS) entry which is preliminary data.</text>
</comment>
<dbReference type="Gene3D" id="3.30.750.24">
    <property type="entry name" value="STAS domain"/>
    <property type="match status" value="1"/>
</dbReference>
<dbReference type="InterPro" id="IPR001902">
    <property type="entry name" value="SLC26A/SulP_fam"/>
</dbReference>
<keyword evidence="1" id="KW-1133">Transmembrane helix</keyword>
<evidence type="ECO:0000256" key="1">
    <source>
        <dbReference type="SAM" id="Phobius"/>
    </source>
</evidence>